<comment type="caution">
    <text evidence="2">The sequence shown here is derived from an EMBL/GenBank/DDBJ whole genome shotgun (WGS) entry which is preliminary data.</text>
</comment>
<evidence type="ECO:0000259" key="1">
    <source>
        <dbReference type="SMART" id="SM00587"/>
    </source>
</evidence>
<gene>
    <name evidence="2" type="ORF">E1293_09195</name>
</gene>
<dbReference type="SUPFAM" id="SSF56112">
    <property type="entry name" value="Protein kinase-like (PK-like)"/>
    <property type="match status" value="1"/>
</dbReference>
<keyword evidence="3" id="KW-1185">Reference proteome</keyword>
<dbReference type="AlphaFoldDB" id="A0A4R5BNE7"/>
<dbReference type="EMBL" id="SMKY01000028">
    <property type="protein sequence ID" value="TDD86680.1"/>
    <property type="molecule type" value="Genomic_DNA"/>
</dbReference>
<dbReference type="Gene3D" id="3.90.1200.10">
    <property type="match status" value="1"/>
</dbReference>
<protein>
    <submittedName>
        <fullName evidence="2">DUF1679 domain-containing protein</fullName>
    </submittedName>
</protein>
<evidence type="ECO:0000313" key="3">
    <source>
        <dbReference type="Proteomes" id="UP000295578"/>
    </source>
</evidence>
<dbReference type="PANTHER" id="PTHR11012:SF30">
    <property type="entry name" value="PROTEIN KINASE-LIKE DOMAIN-CONTAINING"/>
    <property type="match status" value="1"/>
</dbReference>
<dbReference type="PANTHER" id="PTHR11012">
    <property type="entry name" value="PROTEIN KINASE-LIKE DOMAIN-CONTAINING"/>
    <property type="match status" value="1"/>
</dbReference>
<sequence length="356" mass="37769">MKIISERDELTPSWLGDALSGRVDAVDVRPIGTGQIGSCYRLTLTGSGVPARLVAKLPAADPAARPLLGGVYRTEVLFYREIAGTVTIPTPRCHHAAIDADASAFVLLLEDLHPAVQGDQLAGCTYAQARECVLGLAGLHGPRWCDPALLYIDGLHHNTAADASGLQEVYGPAVETFIGRFSGRLSTADQHTLRRTADGIGDWLLDRAGRFGLVHGDYRLDNLLFRPDGTGGSTTGDSTTGDSTTGGATAVDWQTLSVGLPARDLSYFLATSLPVADRRAGERSLVGAYHEALVAEGVGDYPLELCWDDYRFALLQGPLITVLGCAYGAPSERGDAMFLAMASRACTAIRDLDVLA</sequence>
<dbReference type="InterPro" id="IPR004119">
    <property type="entry name" value="EcKL"/>
</dbReference>
<organism evidence="2 3">
    <name type="scientific">Actinomadura darangshiensis</name>
    <dbReference type="NCBI Taxonomy" id="705336"/>
    <lineage>
        <taxon>Bacteria</taxon>
        <taxon>Bacillati</taxon>
        <taxon>Actinomycetota</taxon>
        <taxon>Actinomycetes</taxon>
        <taxon>Streptosporangiales</taxon>
        <taxon>Thermomonosporaceae</taxon>
        <taxon>Actinomadura</taxon>
    </lineage>
</organism>
<dbReference type="OrthoDB" id="115252at2"/>
<proteinExistence type="predicted"/>
<dbReference type="Pfam" id="PF02958">
    <property type="entry name" value="EcKL"/>
    <property type="match status" value="1"/>
</dbReference>
<dbReference type="InterPro" id="IPR011009">
    <property type="entry name" value="Kinase-like_dom_sf"/>
</dbReference>
<name>A0A4R5BNE7_9ACTN</name>
<dbReference type="SMART" id="SM00587">
    <property type="entry name" value="CHK"/>
    <property type="match status" value="1"/>
</dbReference>
<dbReference type="RefSeq" id="WP_132195889.1">
    <property type="nucleotide sequence ID" value="NZ_SMKY01000028.1"/>
</dbReference>
<evidence type="ECO:0000313" key="2">
    <source>
        <dbReference type="EMBL" id="TDD86680.1"/>
    </source>
</evidence>
<dbReference type="Proteomes" id="UP000295578">
    <property type="component" value="Unassembled WGS sequence"/>
</dbReference>
<dbReference type="InterPro" id="IPR015897">
    <property type="entry name" value="CHK_kinase-like"/>
</dbReference>
<feature type="domain" description="CHK kinase-like" evidence="1">
    <location>
        <begin position="107"/>
        <end position="299"/>
    </location>
</feature>
<accession>A0A4R5BNE7</accession>
<reference evidence="2 3" key="1">
    <citation type="submission" date="2019-03" db="EMBL/GenBank/DDBJ databases">
        <title>Draft genome sequences of novel Actinobacteria.</title>
        <authorList>
            <person name="Sahin N."/>
            <person name="Ay H."/>
            <person name="Saygin H."/>
        </authorList>
    </citation>
    <scope>NUCLEOTIDE SEQUENCE [LARGE SCALE GENOMIC DNA]</scope>
    <source>
        <strain evidence="2 3">DSM 45941</strain>
    </source>
</reference>